<comment type="caution">
    <text evidence="2">The sequence shown here is derived from an EMBL/GenBank/DDBJ whole genome shotgun (WGS) entry which is preliminary data.</text>
</comment>
<organism evidence="2 3">
    <name type="scientific">Methanobrevibacter gottschalkii DSM 11977</name>
    <dbReference type="NCBI Taxonomy" id="1122229"/>
    <lineage>
        <taxon>Archaea</taxon>
        <taxon>Methanobacteriati</taxon>
        <taxon>Methanobacteriota</taxon>
        <taxon>Methanomada group</taxon>
        <taxon>Methanobacteria</taxon>
        <taxon>Methanobacteriales</taxon>
        <taxon>Methanobacteriaceae</taxon>
        <taxon>Methanobrevibacter</taxon>
    </lineage>
</organism>
<keyword evidence="1" id="KW-0812">Transmembrane</keyword>
<feature type="transmembrane region" description="Helical" evidence="1">
    <location>
        <begin position="42"/>
        <end position="63"/>
    </location>
</feature>
<dbReference type="Gene3D" id="3.40.720.10">
    <property type="entry name" value="Alkaline Phosphatase, subunit A"/>
    <property type="match status" value="1"/>
</dbReference>
<sequence>MNTHNIITSTKNIINLILLVLLNILVIILMSDLYGDFSIGPWYNAFFIVLSITIANTLLWPIFKRFFMKFMIQTLGIGTIFINALIFYIACYFIPNVDVGFYASIKVPFFMSIATTVVTNMTNTNYYNRHLKNIVKYALNKKIDSKSYPGIIMLEIDGLSINILKKAIDNNIMPTIKEWIDSSTHNLKEWETDLSSQTGASQAGILHGNNENIVAYRWVEKENDNKIIVSGKLSHAPLIEKRISNGEGLLVDGISVSNMFSGDSKSAPLTSSKLGTLTRINHKTLNTVFLDTYNYQRIFTLFLWDILVELKSQIKHLIKNIQPRLRRTVVYAAVRAGANVVLREVTTDILTSEILKGEIDTAYATFMGYDEVAHHSGTQDEDVWPVLKQIDTQIQRLTNAIDMSNRGYKLVILSDHGQSNGATFKQKYGITLGNYVRRFLPDDLKVYRNEFNIDHFRDAVFSENIKLKIVKEKIGDFRDDIFDENTYFQNIRDELENKKPAIIFDNEQYQNLRKKYSNSLEYIKGHESIEQSTKKAKDSELIVLGSGNLGLIYLTEWKQRLTYEEIVMLFPELIPGLVKHPGIGFILVHSITNGGMVIGEDGIYYLDTDKIIGENPLINYGKNAARHLKRQNTFNNMPDIMVNGFYDEKYDEVNAFEELIGSHGGLGGDQTKPFILYPSEWEDPGKLIGASSIYEFLKKEINELKS</sequence>
<dbReference type="AlphaFoldDB" id="A0A3N5B654"/>
<proteinExistence type="predicted"/>
<keyword evidence="1" id="KW-1133">Transmembrane helix</keyword>
<evidence type="ECO:0000313" key="3">
    <source>
        <dbReference type="Proteomes" id="UP000271783"/>
    </source>
</evidence>
<dbReference type="SUPFAM" id="SSF53649">
    <property type="entry name" value="Alkaline phosphatase-like"/>
    <property type="match status" value="1"/>
</dbReference>
<dbReference type="Pfam" id="PF04020">
    <property type="entry name" value="Phage_holin_4_2"/>
    <property type="match status" value="1"/>
</dbReference>
<dbReference type="InterPro" id="IPR002591">
    <property type="entry name" value="Phosphodiest/P_Trfase"/>
</dbReference>
<feature type="transmembrane region" description="Helical" evidence="1">
    <location>
        <begin position="75"/>
        <end position="95"/>
    </location>
</feature>
<name>A0A3N5B654_9EURY</name>
<gene>
    <name evidence="2" type="ORF">EDC42_0314</name>
</gene>
<evidence type="ECO:0000313" key="2">
    <source>
        <dbReference type="EMBL" id="RPF52757.1"/>
    </source>
</evidence>
<dbReference type="RefSeq" id="WP_069575566.1">
    <property type="nucleotide sequence ID" value="NZ_RKRG01000001.1"/>
</dbReference>
<dbReference type="Proteomes" id="UP000271783">
    <property type="component" value="Unassembled WGS sequence"/>
</dbReference>
<feature type="transmembrane region" description="Helical" evidence="1">
    <location>
        <begin position="12"/>
        <end position="30"/>
    </location>
</feature>
<dbReference type="EMBL" id="RKRG01000001">
    <property type="protein sequence ID" value="RPF52757.1"/>
    <property type="molecule type" value="Genomic_DNA"/>
</dbReference>
<dbReference type="Pfam" id="PF01663">
    <property type="entry name" value="Phosphodiest"/>
    <property type="match status" value="1"/>
</dbReference>
<accession>A0A3N5B654</accession>
<evidence type="ECO:0000256" key="1">
    <source>
        <dbReference type="SAM" id="Phobius"/>
    </source>
</evidence>
<dbReference type="InterPro" id="IPR017850">
    <property type="entry name" value="Alkaline_phosphatase_core_sf"/>
</dbReference>
<dbReference type="InterPro" id="IPR007165">
    <property type="entry name" value="Phage_holin_4_2"/>
</dbReference>
<keyword evidence="3" id="KW-1185">Reference proteome</keyword>
<keyword evidence="1" id="KW-0472">Membrane</keyword>
<protein>
    <submittedName>
        <fullName evidence="2">Uncharacterized membrane protein YvlD (DUF360 family)</fullName>
    </submittedName>
</protein>
<reference evidence="2 3" key="1">
    <citation type="submission" date="2018-11" db="EMBL/GenBank/DDBJ databases">
        <title>Genomic Encyclopedia of Type Strains, Phase IV (KMG-IV): sequencing the most valuable type-strain genomes for metagenomic binning, comparative biology and taxonomic classification.</title>
        <authorList>
            <person name="Goeker M."/>
        </authorList>
    </citation>
    <scope>NUCLEOTIDE SEQUENCE [LARGE SCALE GENOMIC DNA]</scope>
    <source>
        <strain evidence="2 3">DSM 11977</strain>
    </source>
</reference>